<dbReference type="Gene3D" id="3.90.1580.10">
    <property type="entry name" value="paralog of FGE (formylglycine-generating enzyme)"/>
    <property type="match status" value="1"/>
</dbReference>
<dbReference type="InterPro" id="IPR051043">
    <property type="entry name" value="Sulfatase_Mod_Factor_Kinase"/>
</dbReference>
<reference evidence="2 3" key="1">
    <citation type="submission" date="2019-07" db="EMBL/GenBank/DDBJ databases">
        <title>Genomes of sea-ice associated Colwellia species.</title>
        <authorList>
            <person name="Bowman J.P."/>
        </authorList>
    </citation>
    <scope>NUCLEOTIDE SEQUENCE [LARGE SCALE GENOMIC DNA]</scope>
    <source>
        <strain evidence="2 3">ACAM 459</strain>
    </source>
</reference>
<dbReference type="PANTHER" id="PTHR23150:SF19">
    <property type="entry name" value="FORMYLGLYCINE-GENERATING ENZYME"/>
    <property type="match status" value="1"/>
</dbReference>
<feature type="domain" description="Sulfatase-modifying factor enzyme-like" evidence="1">
    <location>
        <begin position="54"/>
        <end position="275"/>
    </location>
</feature>
<dbReference type="InterPro" id="IPR016187">
    <property type="entry name" value="CTDL_fold"/>
</dbReference>
<evidence type="ECO:0000259" key="1">
    <source>
        <dbReference type="Pfam" id="PF03781"/>
    </source>
</evidence>
<name>A0A5C6QAT3_9GAMM</name>
<dbReference type="GO" id="GO:0120147">
    <property type="term" value="F:formylglycine-generating oxidase activity"/>
    <property type="evidence" value="ECO:0007669"/>
    <property type="project" value="TreeGrafter"/>
</dbReference>
<proteinExistence type="predicted"/>
<dbReference type="EMBL" id="VOLT01000009">
    <property type="protein sequence ID" value="TWX65891.1"/>
    <property type="molecule type" value="Genomic_DNA"/>
</dbReference>
<evidence type="ECO:0000313" key="2">
    <source>
        <dbReference type="EMBL" id="TWX65891.1"/>
    </source>
</evidence>
<keyword evidence="3" id="KW-1185">Reference proteome</keyword>
<dbReference type="AlphaFoldDB" id="A0A5C6QAT3"/>
<dbReference type="Proteomes" id="UP000321822">
    <property type="component" value="Unassembled WGS sequence"/>
</dbReference>
<protein>
    <submittedName>
        <fullName evidence="2">Formylglycine-generating enzyme family protein</fullName>
    </submittedName>
</protein>
<dbReference type="Pfam" id="PF03781">
    <property type="entry name" value="FGE-sulfatase"/>
    <property type="match status" value="1"/>
</dbReference>
<dbReference type="PANTHER" id="PTHR23150">
    <property type="entry name" value="SULFATASE MODIFYING FACTOR 1, 2"/>
    <property type="match status" value="1"/>
</dbReference>
<accession>A0A5C6QAT3</accession>
<comment type="caution">
    <text evidence="2">The sequence shown here is derived from an EMBL/GenBank/DDBJ whole genome shotgun (WGS) entry which is preliminary data.</text>
</comment>
<dbReference type="InterPro" id="IPR005532">
    <property type="entry name" value="SUMF_dom"/>
</dbReference>
<dbReference type="SUPFAM" id="SSF56436">
    <property type="entry name" value="C-type lectin-like"/>
    <property type="match status" value="1"/>
</dbReference>
<gene>
    <name evidence="2" type="ORF">ESZ36_16430</name>
</gene>
<dbReference type="OrthoDB" id="9768004at2"/>
<dbReference type="RefSeq" id="WP_146789864.1">
    <property type="nucleotide sequence ID" value="NZ_VOLT01000009.1"/>
</dbReference>
<sequence>MNIFCKSYQITRPIFLTTLLILLSIGGALSQEIPTSEVKNKRTLSLTSQKELLANMAWVEGGDFVMGNDSENARNREKPAHKVTLNGFYMGKTEVTSKLWEEVMGWNYSYFTCDECAVNNISWKNVQEFIKRLNAATGKVFRLPSEAEWEYAAKGGNESRGYTYSGSNNIDDVAWYAGNSVHKNHPVAMKKPNELGLYDMTGNLWEFCMDDMSRTIYSKAPRYNPLHAPNKDFNTTSMKAIRGSGYDFPANESEVYKRDGATSNVRMPDIGFRLALDKL</sequence>
<evidence type="ECO:0000313" key="3">
    <source>
        <dbReference type="Proteomes" id="UP000321822"/>
    </source>
</evidence>
<dbReference type="InterPro" id="IPR042095">
    <property type="entry name" value="SUMF_sf"/>
</dbReference>
<organism evidence="2 3">
    <name type="scientific">Colwellia demingiae</name>
    <dbReference type="NCBI Taxonomy" id="89401"/>
    <lineage>
        <taxon>Bacteria</taxon>
        <taxon>Pseudomonadati</taxon>
        <taxon>Pseudomonadota</taxon>
        <taxon>Gammaproteobacteria</taxon>
        <taxon>Alteromonadales</taxon>
        <taxon>Colwelliaceae</taxon>
        <taxon>Colwellia</taxon>
    </lineage>
</organism>